<dbReference type="EMBL" id="FNQM01000002">
    <property type="protein sequence ID" value="SDZ94909.1"/>
    <property type="molecule type" value="Genomic_DNA"/>
</dbReference>
<feature type="signal peptide" evidence="1">
    <location>
        <begin position="1"/>
        <end position="22"/>
    </location>
</feature>
<dbReference type="AlphaFoldDB" id="A0A1H3X684"/>
<accession>A0A1H3X684</accession>
<dbReference type="SUPFAM" id="SSF53850">
    <property type="entry name" value="Periplasmic binding protein-like II"/>
    <property type="match status" value="1"/>
</dbReference>
<evidence type="ECO:0000313" key="3">
    <source>
        <dbReference type="Proteomes" id="UP000198703"/>
    </source>
</evidence>
<dbReference type="RefSeq" id="WP_093248773.1">
    <property type="nucleotide sequence ID" value="NZ_FNQM01000002.1"/>
</dbReference>
<dbReference type="InterPro" id="IPR052738">
    <property type="entry name" value="ABC-Tungstate_binding"/>
</dbReference>
<evidence type="ECO:0000256" key="1">
    <source>
        <dbReference type="SAM" id="SignalP"/>
    </source>
</evidence>
<gene>
    <name evidence="2" type="ORF">SAMN05444370_102294</name>
</gene>
<feature type="chain" id="PRO_5011771048" evidence="1">
    <location>
        <begin position="23"/>
        <end position="268"/>
    </location>
</feature>
<reference evidence="2 3" key="1">
    <citation type="submission" date="2016-10" db="EMBL/GenBank/DDBJ databases">
        <authorList>
            <person name="de Groot N.N."/>
        </authorList>
    </citation>
    <scope>NUCLEOTIDE SEQUENCE [LARGE SCALE GENOMIC DNA]</scope>
    <source>
        <strain evidence="2 3">DSM 15345</strain>
    </source>
</reference>
<dbReference type="PANTHER" id="PTHR37945">
    <property type="entry name" value="EXTRACELLULAR TUNGSTATE BINDING PROTEIN"/>
    <property type="match status" value="1"/>
</dbReference>
<name>A0A1H3X684_9RHOB</name>
<dbReference type="Gene3D" id="3.40.190.10">
    <property type="entry name" value="Periplasmic binding protein-like II"/>
    <property type="match status" value="2"/>
</dbReference>
<dbReference type="Proteomes" id="UP000198703">
    <property type="component" value="Unassembled WGS sequence"/>
</dbReference>
<dbReference type="STRING" id="89524.SAMN05444370_102294"/>
<sequence length="268" mass="27102">MTPSHVLAAGLAATLSALPAAAFTVVVGADGPSPAADFLDFASTTFSEVSGGSITVIERSPGAAILAVQNCEADAALLPSEALADGLVAEGDGTARIPVFRTDHVIVGPKADPAGVANASTPARAYEAIAARDAPVFTFAQTQALEMQIWREAAIDPRPGRGDWWREAADPDAAIAAAASAGGYALVERGVFAASPAREGLAILNEGHPMLAVTHQLAPVAPRRCPAADTATAQKLAEWLRSVDGAVAMAAWTIGGEAPVAPVEPAAN</sequence>
<protein>
    <submittedName>
        <fullName evidence="2">Tungstate transport system substrate-binding protein</fullName>
    </submittedName>
</protein>
<organism evidence="2 3">
    <name type="scientific">Rubrimonas cliftonensis</name>
    <dbReference type="NCBI Taxonomy" id="89524"/>
    <lineage>
        <taxon>Bacteria</taxon>
        <taxon>Pseudomonadati</taxon>
        <taxon>Pseudomonadota</taxon>
        <taxon>Alphaproteobacteria</taxon>
        <taxon>Rhodobacterales</taxon>
        <taxon>Paracoccaceae</taxon>
        <taxon>Rubrimonas</taxon>
    </lineage>
</organism>
<dbReference type="PANTHER" id="PTHR37945:SF1">
    <property type="entry name" value="EXTRACELLULAR TUNGSTATE BINDING PROTEIN"/>
    <property type="match status" value="1"/>
</dbReference>
<keyword evidence="1" id="KW-0732">Signal</keyword>
<evidence type="ECO:0000313" key="2">
    <source>
        <dbReference type="EMBL" id="SDZ94909.1"/>
    </source>
</evidence>
<proteinExistence type="predicted"/>
<keyword evidence="3" id="KW-1185">Reference proteome</keyword>